<name>A0A5A7NAH8_9PROT</name>
<dbReference type="GO" id="GO:0033389">
    <property type="term" value="P:putrescine biosynthetic process from arginine, via agmatine"/>
    <property type="evidence" value="ECO:0007669"/>
    <property type="project" value="TreeGrafter"/>
</dbReference>
<evidence type="ECO:0000256" key="5">
    <source>
        <dbReference type="PROSITE-ProRule" id="PRU00742"/>
    </source>
</evidence>
<sequence>MMSDQSECRSWRSVASLLGDDPHASIALLGLPLGEKSLTPGRCDLAPSVVRKALLRLSTYDLERDLSLDHLKILDGGDLMLKAMSPAEAYQPIADRLAELAHKRDLTLVLGGNNAITRPALAGLAKARGLGLDRVGLLTLDAHFDLRDTDCGLNNGNPVQGLLDDGLPGNQIAQIGLQPFANTKRMADKARQAGIAVYPMARVMERGLAASIDAALAGLQERVDVIYVDFDIDVIARHEAPGAPGARPGGVSAHDFFAAACQIARHPKVAMVDLCEFDPALDMSDITALVAARWMAEILMGYGLRHRMVTDC</sequence>
<dbReference type="Proteomes" id="UP000324996">
    <property type="component" value="Unassembled WGS sequence"/>
</dbReference>
<evidence type="ECO:0000256" key="1">
    <source>
        <dbReference type="ARBA" id="ARBA00022723"/>
    </source>
</evidence>
<dbReference type="InterPro" id="IPR006035">
    <property type="entry name" value="Ureohydrolase"/>
</dbReference>
<keyword evidence="4" id="KW-0464">Manganese</keyword>
<evidence type="ECO:0000313" key="7">
    <source>
        <dbReference type="Proteomes" id="UP000324996"/>
    </source>
</evidence>
<dbReference type="GO" id="GO:0046872">
    <property type="term" value="F:metal ion binding"/>
    <property type="evidence" value="ECO:0007669"/>
    <property type="project" value="UniProtKB-KW"/>
</dbReference>
<dbReference type="AlphaFoldDB" id="A0A5A7NAH8"/>
<evidence type="ECO:0000256" key="4">
    <source>
        <dbReference type="ARBA" id="ARBA00023211"/>
    </source>
</evidence>
<keyword evidence="7" id="KW-1185">Reference proteome</keyword>
<organism evidence="6 7">
    <name type="scientific">Iodidimonas nitroreducens</name>
    <dbReference type="NCBI Taxonomy" id="1236968"/>
    <lineage>
        <taxon>Bacteria</taxon>
        <taxon>Pseudomonadati</taxon>
        <taxon>Pseudomonadota</taxon>
        <taxon>Alphaproteobacteria</taxon>
        <taxon>Iodidimonadales</taxon>
        <taxon>Iodidimonadaceae</taxon>
        <taxon>Iodidimonas</taxon>
    </lineage>
</organism>
<comment type="caution">
    <text evidence="6">The sequence shown here is derived from an EMBL/GenBank/DDBJ whole genome shotgun (WGS) entry which is preliminary data.</text>
</comment>
<dbReference type="Pfam" id="PF00491">
    <property type="entry name" value="Arginase"/>
    <property type="match status" value="1"/>
</dbReference>
<dbReference type="Gene3D" id="3.40.800.10">
    <property type="entry name" value="Ureohydrolase domain"/>
    <property type="match status" value="1"/>
</dbReference>
<dbReference type="EMBL" id="BKCN01000023">
    <property type="protein sequence ID" value="GER05393.1"/>
    <property type="molecule type" value="Genomic_DNA"/>
</dbReference>
<comment type="similarity">
    <text evidence="5">Belongs to the arginase family.</text>
</comment>
<dbReference type="PANTHER" id="PTHR11358">
    <property type="entry name" value="ARGINASE/AGMATINASE"/>
    <property type="match status" value="1"/>
</dbReference>
<reference evidence="6 7" key="1">
    <citation type="submission" date="2019-09" db="EMBL/GenBank/DDBJ databases">
        <title>NBRP : Genome information of microbial organism related human and environment.</title>
        <authorList>
            <person name="Hattori M."/>
            <person name="Oshima K."/>
            <person name="Inaba H."/>
            <person name="Suda W."/>
            <person name="Sakamoto M."/>
            <person name="Iino T."/>
            <person name="Kitahara M."/>
            <person name="Oshida Y."/>
            <person name="Iida T."/>
            <person name="Kudo T."/>
            <person name="Itoh T."/>
            <person name="Ohkuma M."/>
        </authorList>
    </citation>
    <scope>NUCLEOTIDE SEQUENCE [LARGE SCALE GENOMIC DNA]</scope>
    <source>
        <strain evidence="6 7">Q-1</strain>
    </source>
</reference>
<dbReference type="PROSITE" id="PS51409">
    <property type="entry name" value="ARGINASE_2"/>
    <property type="match status" value="1"/>
</dbReference>
<dbReference type="PIRSF" id="PIRSF036979">
    <property type="entry name" value="Arginase"/>
    <property type="match status" value="1"/>
</dbReference>
<proteinExistence type="inferred from homology"/>
<evidence type="ECO:0000313" key="6">
    <source>
        <dbReference type="EMBL" id="GER05393.1"/>
    </source>
</evidence>
<keyword evidence="3" id="KW-0369">Histidine metabolism</keyword>
<dbReference type="GO" id="GO:0006547">
    <property type="term" value="P:L-histidine metabolic process"/>
    <property type="evidence" value="ECO:0007669"/>
    <property type="project" value="UniProtKB-KW"/>
</dbReference>
<gene>
    <name evidence="6" type="primary">hutG</name>
    <name evidence="6" type="ORF">JCM17846_30750</name>
</gene>
<evidence type="ECO:0000256" key="2">
    <source>
        <dbReference type="ARBA" id="ARBA00022801"/>
    </source>
</evidence>
<dbReference type="PANTHER" id="PTHR11358:SF35">
    <property type="entry name" value="FORMIMIDOYLGLUTAMASE"/>
    <property type="match status" value="1"/>
</dbReference>
<keyword evidence="1" id="KW-0479">Metal-binding</keyword>
<evidence type="ECO:0000256" key="3">
    <source>
        <dbReference type="ARBA" id="ARBA00022808"/>
    </source>
</evidence>
<dbReference type="RefSeq" id="WP_313982232.1">
    <property type="nucleotide sequence ID" value="NZ_BKCN01000023.1"/>
</dbReference>
<dbReference type="SUPFAM" id="SSF52768">
    <property type="entry name" value="Arginase/deacetylase"/>
    <property type="match status" value="1"/>
</dbReference>
<dbReference type="InterPro" id="IPR023696">
    <property type="entry name" value="Ureohydrolase_dom_sf"/>
</dbReference>
<accession>A0A5A7NAH8</accession>
<dbReference type="CDD" id="cd09990">
    <property type="entry name" value="Agmatinase-like"/>
    <property type="match status" value="1"/>
</dbReference>
<keyword evidence="2" id="KW-0378">Hydrolase</keyword>
<protein>
    <submittedName>
        <fullName evidence="6">Formimidoylglutamase</fullName>
    </submittedName>
</protein>
<dbReference type="GO" id="GO:0008783">
    <property type="term" value="F:agmatinase activity"/>
    <property type="evidence" value="ECO:0007669"/>
    <property type="project" value="TreeGrafter"/>
</dbReference>